<dbReference type="RefSeq" id="WP_048543833.1">
    <property type="nucleotide sequence ID" value="NZ_HF571038.1"/>
</dbReference>
<dbReference type="GO" id="GO:0016757">
    <property type="term" value="F:glycosyltransferase activity"/>
    <property type="evidence" value="ECO:0007669"/>
    <property type="project" value="UniProtKB-KW"/>
</dbReference>
<dbReference type="Proteomes" id="UP000035720">
    <property type="component" value="Unassembled WGS sequence"/>
</dbReference>
<dbReference type="Gene3D" id="3.40.50.2000">
    <property type="entry name" value="Glycogen Phosphorylase B"/>
    <property type="match status" value="2"/>
</dbReference>
<dbReference type="OrthoDB" id="9814612at2"/>
<evidence type="ECO:0000313" key="5">
    <source>
        <dbReference type="EMBL" id="CCI53492.1"/>
    </source>
</evidence>
<dbReference type="InterPro" id="IPR001296">
    <property type="entry name" value="Glyco_trans_1"/>
</dbReference>
<accession>A0A077MER9</accession>
<gene>
    <name evidence="5" type="ORF">BN13_40044</name>
</gene>
<feature type="domain" description="Glycosyltransferase subfamily 4-like N-terminal" evidence="4">
    <location>
        <begin position="24"/>
        <end position="179"/>
    </location>
</feature>
<dbReference type="CDD" id="cd03811">
    <property type="entry name" value="GT4_GT28_WabH-like"/>
    <property type="match status" value="1"/>
</dbReference>
<feature type="domain" description="Glycosyl transferase family 1" evidence="3">
    <location>
        <begin position="202"/>
        <end position="362"/>
    </location>
</feature>
<evidence type="ECO:0000256" key="2">
    <source>
        <dbReference type="ARBA" id="ARBA00022679"/>
    </source>
</evidence>
<dbReference type="Pfam" id="PF13579">
    <property type="entry name" value="Glyco_trans_4_4"/>
    <property type="match status" value="1"/>
</dbReference>
<dbReference type="Pfam" id="PF00534">
    <property type="entry name" value="Glycos_transf_1"/>
    <property type="match status" value="1"/>
</dbReference>
<reference evidence="5 6" key="1">
    <citation type="journal article" date="2013" name="ISME J.">
        <title>A metabolic model for members of the genus Tetrasphaera involved in enhanced biological phosphorus removal.</title>
        <authorList>
            <person name="Kristiansen R."/>
            <person name="Nguyen H.T.T."/>
            <person name="Saunders A.M."/>
            <person name="Nielsen J.L."/>
            <person name="Wimmer R."/>
            <person name="Le V.Q."/>
            <person name="McIlroy S.J."/>
            <person name="Petrovski S."/>
            <person name="Seviour R.J."/>
            <person name="Calteau A."/>
            <person name="Nielsen K.L."/>
            <person name="Nielsen P.H."/>
        </authorList>
    </citation>
    <scope>NUCLEOTIDE SEQUENCE [LARGE SCALE GENOMIC DNA]</scope>
    <source>
        <strain evidence="5 6">Ben 74</strain>
    </source>
</reference>
<dbReference type="STRING" id="1193518.BN13_40044"/>
<organism evidence="5 6">
    <name type="scientific">Nostocoides jenkinsii Ben 74</name>
    <dbReference type="NCBI Taxonomy" id="1193518"/>
    <lineage>
        <taxon>Bacteria</taxon>
        <taxon>Bacillati</taxon>
        <taxon>Actinomycetota</taxon>
        <taxon>Actinomycetes</taxon>
        <taxon>Micrococcales</taxon>
        <taxon>Intrasporangiaceae</taxon>
        <taxon>Nostocoides</taxon>
    </lineage>
</organism>
<proteinExistence type="predicted"/>
<dbReference type="PANTHER" id="PTHR12526">
    <property type="entry name" value="GLYCOSYLTRANSFERASE"/>
    <property type="match status" value="1"/>
</dbReference>
<dbReference type="InterPro" id="IPR028098">
    <property type="entry name" value="Glyco_trans_4-like_N"/>
</dbReference>
<comment type="caution">
    <text evidence="5">The sequence shown here is derived from an EMBL/GenBank/DDBJ whole genome shotgun (WGS) entry which is preliminary data.</text>
</comment>
<evidence type="ECO:0000259" key="3">
    <source>
        <dbReference type="Pfam" id="PF00534"/>
    </source>
</evidence>
<dbReference type="AlphaFoldDB" id="A0A077MER9"/>
<evidence type="ECO:0000313" key="6">
    <source>
        <dbReference type="Proteomes" id="UP000035720"/>
    </source>
</evidence>
<keyword evidence="6" id="KW-1185">Reference proteome</keyword>
<dbReference type="PANTHER" id="PTHR12526:SF510">
    <property type="entry name" value="D-INOSITOL 3-PHOSPHATE GLYCOSYLTRANSFERASE"/>
    <property type="match status" value="1"/>
</dbReference>
<sequence>MTATPARQERPRIAFVDHIAQISGGEIALIRLVEGLGDRVEAHVILGEDGPLGPALEQAGATVHVLPMLESLRDTRKETIKPGALGVAAVTESARYLRDLRALLKRIDPDVVHTNSLKSSLIGGLAARAARKPVLWHVRDRISSDYLPTPAVWLVRGLSLVVPSSIIVNSEATAGTLPRRSTVIHDVVPAAPDLPARESGAHDTVVIGMVGRLAPWKGQDVFLRAFARAADGRRLRARLIGSAMFGEDDYVASLHRLCADLGIVDVVDFRGFQSDVWGELAALDILVHASVTPEPFGQVVIEGMAAGVAVIAADAGGPAEVVTGGVDGLLVPMSDVAGLTAAIARLADDPQLRTRIAAAGKARSAHFDPEKVATGVLEAYARLSTKTSRRRRVTRHPAGVS</sequence>
<keyword evidence="2 5" id="KW-0808">Transferase</keyword>
<name>A0A077MER9_9MICO</name>
<protein>
    <submittedName>
        <fullName evidence="5">Putative glycosyl transferase</fullName>
    </submittedName>
</protein>
<dbReference type="SUPFAM" id="SSF53756">
    <property type="entry name" value="UDP-Glycosyltransferase/glycogen phosphorylase"/>
    <property type="match status" value="1"/>
</dbReference>
<dbReference type="EMBL" id="CAJC01000150">
    <property type="protein sequence ID" value="CCI53492.1"/>
    <property type="molecule type" value="Genomic_DNA"/>
</dbReference>
<evidence type="ECO:0000259" key="4">
    <source>
        <dbReference type="Pfam" id="PF13579"/>
    </source>
</evidence>
<keyword evidence="1" id="KW-0328">Glycosyltransferase</keyword>
<evidence type="ECO:0000256" key="1">
    <source>
        <dbReference type="ARBA" id="ARBA00022676"/>
    </source>
</evidence>